<gene>
    <name evidence="1" type="ORF">QRD02_10405</name>
</gene>
<evidence type="ECO:0000313" key="1">
    <source>
        <dbReference type="EMBL" id="MDN3724795.1"/>
    </source>
</evidence>
<name>A0ABT8DLL7_9FLAO</name>
<organism evidence="1 2">
    <name type="scientific">Aequorivita aurantiaca</name>
    <dbReference type="NCBI Taxonomy" id="3053356"/>
    <lineage>
        <taxon>Bacteria</taxon>
        <taxon>Pseudomonadati</taxon>
        <taxon>Bacteroidota</taxon>
        <taxon>Flavobacteriia</taxon>
        <taxon>Flavobacteriales</taxon>
        <taxon>Flavobacteriaceae</taxon>
        <taxon>Aequorivita</taxon>
    </lineage>
</organism>
<proteinExistence type="predicted"/>
<reference evidence="1 2" key="1">
    <citation type="submission" date="2023-06" db="EMBL/GenBank/DDBJ databases">
        <authorList>
            <person name="Ye Y.-Q."/>
            <person name="Du Z.-J."/>
        </authorList>
    </citation>
    <scope>NUCLEOTIDE SEQUENCE [LARGE SCALE GENOMIC DNA]</scope>
    <source>
        <strain evidence="1 2">SDUM287046</strain>
    </source>
</reference>
<evidence type="ECO:0000313" key="2">
    <source>
        <dbReference type="Proteomes" id="UP001244787"/>
    </source>
</evidence>
<dbReference type="Proteomes" id="UP001244787">
    <property type="component" value="Unassembled WGS sequence"/>
</dbReference>
<dbReference type="RefSeq" id="WP_290254882.1">
    <property type="nucleotide sequence ID" value="NZ_JAUGQQ010000006.1"/>
</dbReference>
<sequence length="237" mass="25974">MFSYLKIILAFLLFITVLPLIAQQGVGINTTQLAEGSALQIDSERGALVMPRVTSEQMEAITDVLDGAIVYNTSKENWYIRIDGEWMAYTYNDTPSIILNKENGTLQQTFTPLHIPLNNTHVLQNSPGYFEMVEIGLGVQNGTVRILRDGLYLVTAGMSTTNLPVGAKKYKVLLYVNGALASYLTSGNVNLSVSDWWGTSGNSPVLLEANDIVEIKYILDGTGTINGKFFNIGISKL</sequence>
<comment type="caution">
    <text evidence="1">The sequence shown here is derived from an EMBL/GenBank/DDBJ whole genome shotgun (WGS) entry which is preliminary data.</text>
</comment>
<protein>
    <submittedName>
        <fullName evidence="1">Uncharacterized protein</fullName>
    </submittedName>
</protein>
<accession>A0ABT8DLL7</accession>
<keyword evidence="2" id="KW-1185">Reference proteome</keyword>
<dbReference type="EMBL" id="JAUGQQ010000006">
    <property type="protein sequence ID" value="MDN3724795.1"/>
    <property type="molecule type" value="Genomic_DNA"/>
</dbReference>